<dbReference type="PANTHER" id="PTHR46761:SF2">
    <property type="entry name" value="RAN GTPASE-ACTIVATING PROTEIN 1"/>
    <property type="match status" value="1"/>
</dbReference>
<dbReference type="Pfam" id="PF13516">
    <property type="entry name" value="LRR_6"/>
    <property type="match status" value="3"/>
</dbReference>
<evidence type="ECO:0000256" key="1">
    <source>
        <dbReference type="SAM" id="Coils"/>
    </source>
</evidence>
<evidence type="ECO:0000256" key="2">
    <source>
        <dbReference type="SAM" id="MobiDB-lite"/>
    </source>
</evidence>
<dbReference type="InterPro" id="IPR032675">
    <property type="entry name" value="LRR_dom_sf"/>
</dbReference>
<dbReference type="PROSITE" id="PS51450">
    <property type="entry name" value="LRR"/>
    <property type="match status" value="1"/>
</dbReference>
<dbReference type="SUPFAM" id="SSF52047">
    <property type="entry name" value="RNI-like"/>
    <property type="match status" value="1"/>
</dbReference>
<evidence type="ECO:0000313" key="4">
    <source>
        <dbReference type="Proteomes" id="UP000063063"/>
    </source>
</evidence>
<protein>
    <recommendedName>
        <fullName evidence="5">Leucine-rich repeat protein</fullName>
    </recommendedName>
</protein>
<feature type="compositionally biased region" description="Basic residues" evidence="2">
    <location>
        <begin position="374"/>
        <end position="384"/>
    </location>
</feature>
<dbReference type="RefSeq" id="XP_010700550.1">
    <property type="nucleotide sequence ID" value="XM_010702248.1"/>
</dbReference>
<feature type="region of interest" description="Disordered" evidence="2">
    <location>
        <begin position="374"/>
        <end position="534"/>
    </location>
</feature>
<dbReference type="Gene3D" id="3.80.10.10">
    <property type="entry name" value="Ribonuclease Inhibitor"/>
    <property type="match status" value="1"/>
</dbReference>
<gene>
    <name evidence="3" type="ORF">LPMP_282100</name>
</gene>
<feature type="region of interest" description="Disordered" evidence="2">
    <location>
        <begin position="605"/>
        <end position="657"/>
    </location>
</feature>
<feature type="compositionally biased region" description="Low complexity" evidence="2">
    <location>
        <begin position="385"/>
        <end position="425"/>
    </location>
</feature>
<keyword evidence="1" id="KW-0175">Coiled coil</keyword>
<sequence length="779" mass="84837">MALEHCAAAELYISACKREHAQISDALVQALDRDVKAAAHGQGSVPLNDVDVRCIAEMISTLGDNNQLRVLVLEENSFGLPGVTALMEAIEDNPSHIRELRLGKNNLKDQAAVVIGHTLSRNGCGLKVLDLSENNITKLGVIPIAAALQQPFSEIVELSFHNNKIECDAALYLSQALRAAPKLKHLHLGYNALRDNGAAQIARSLPHASCLSTLDLTANRISREGGEELARALMTPTCTVQRLNLRHNQLDSETIVLFADVIAHNTSLIQLFLGFMNPSPEAAAAVLSAIPRNNTLLLLDIYGWKLSPKNTPALIRAVQENNSTLAALVTDACEFIASQVDESNVMREEKLDLHPVYVGPDDRDAYLATKSLRRYSRAQSRRQSRAPSRVQSRAPSRVQSRAPSRVQSRAPSRVQSRAPSRAQSRTRADGQPASRTTSSHRRSERDGSRPASRSLRTVSPPERETAQEQAPLPQHSSPRHRQHKSGSPRRHRHRHGERVAIDPASVTSPSVRARTPHAVAVSEHTASRSPRSAGEHLLLVASKKIDEIIDASVNELQDTPCDPHTTRMLKTAIKAQQNTIKQQSEQIQALTARVEALEGRRECHCGIGGGGKSRASSSSQRSGSPRNPGQLTRHRSKHALSAARQSSANGSAYQPTNNKAGLSVYGKAATTNAEGNGSCAHFGQQYQMQATTTANSFQRSMSRMSQNTSITIVERCTTPYVSQDVPPDIAHSNDESGEHHPEGVELQRSAIIQTFPPCIEPSPTQDPNPPLRKSVSHAF</sequence>
<dbReference type="PANTHER" id="PTHR46761">
    <property type="entry name" value="RAN GTPASE-ACTIVATING PROTEIN 1"/>
    <property type="match status" value="1"/>
</dbReference>
<feature type="compositionally biased region" description="Low complexity" evidence="2">
    <location>
        <begin position="613"/>
        <end position="629"/>
    </location>
</feature>
<dbReference type="InterPro" id="IPR001611">
    <property type="entry name" value="Leu-rich_rpt"/>
</dbReference>
<feature type="compositionally biased region" description="Basic residues" evidence="2">
    <location>
        <begin position="477"/>
        <end position="496"/>
    </location>
</feature>
<keyword evidence="4" id="KW-1185">Reference proteome</keyword>
<dbReference type="Proteomes" id="UP000063063">
    <property type="component" value="Chromosome 28"/>
</dbReference>
<feature type="compositionally biased region" description="Pro residues" evidence="2">
    <location>
        <begin position="758"/>
        <end position="770"/>
    </location>
</feature>
<organism evidence="3 4">
    <name type="scientific">Leishmania panamensis</name>
    <dbReference type="NCBI Taxonomy" id="5679"/>
    <lineage>
        <taxon>Eukaryota</taxon>
        <taxon>Discoba</taxon>
        <taxon>Euglenozoa</taxon>
        <taxon>Kinetoplastea</taxon>
        <taxon>Metakinetoplastina</taxon>
        <taxon>Trypanosomatida</taxon>
        <taxon>Trypanosomatidae</taxon>
        <taxon>Leishmaniinae</taxon>
        <taxon>Leishmania</taxon>
        <taxon>Leishmania guyanensis species complex</taxon>
    </lineage>
</organism>
<dbReference type="VEuPathDB" id="TriTrypDB:LPAL13_000037200"/>
<dbReference type="GO" id="GO:0005096">
    <property type="term" value="F:GTPase activator activity"/>
    <property type="evidence" value="ECO:0007669"/>
    <property type="project" value="InterPro"/>
</dbReference>
<feature type="region of interest" description="Disordered" evidence="2">
    <location>
        <begin position="756"/>
        <end position="779"/>
    </location>
</feature>
<feature type="coiled-coil region" evidence="1">
    <location>
        <begin position="573"/>
        <end position="600"/>
    </location>
</feature>
<dbReference type="GeneID" id="22576655"/>
<accession>A0A088RUZ1</accession>
<dbReference type="eggNOG" id="KOG4308">
    <property type="taxonomic scope" value="Eukaryota"/>
</dbReference>
<reference evidence="3 4" key="1">
    <citation type="journal article" date="2015" name="Sci. Rep.">
        <title>The genome of Leishmania panamensis: insights into genomics of the L. (Viannia) subgenus.</title>
        <authorList>
            <person name="Llanes A."/>
            <person name="Restrepo C.M."/>
            <person name="Vecchio G.D."/>
            <person name="Anguizola F.J."/>
            <person name="Lleonart R."/>
        </authorList>
    </citation>
    <scope>NUCLEOTIDE SEQUENCE [LARGE SCALE GENOMIC DNA]</scope>
    <source>
        <strain evidence="3 4">MHOM/PA/94/PSC-1</strain>
    </source>
</reference>
<dbReference type="InterPro" id="IPR045203">
    <property type="entry name" value="RanGAP1/2"/>
</dbReference>
<evidence type="ECO:0008006" key="5">
    <source>
        <dbReference type="Google" id="ProtNLM"/>
    </source>
</evidence>
<dbReference type="AlphaFoldDB" id="A0A088RUZ1"/>
<dbReference type="VEuPathDB" id="TriTrypDB:LPMP_282100"/>
<dbReference type="OrthoDB" id="333024at2759"/>
<proteinExistence type="predicted"/>
<feature type="compositionally biased region" description="Polar residues" evidence="2">
    <location>
        <begin position="643"/>
        <end position="657"/>
    </location>
</feature>
<name>A0A088RUZ1_LEIPA</name>
<dbReference type="SMART" id="SM00368">
    <property type="entry name" value="LRR_RI"/>
    <property type="match status" value="7"/>
</dbReference>
<dbReference type="EMBL" id="CP009397">
    <property type="protein sequence ID" value="AIN99843.1"/>
    <property type="molecule type" value="Genomic_DNA"/>
</dbReference>
<dbReference type="KEGG" id="lpan:LPMP_282100"/>
<evidence type="ECO:0000313" key="3">
    <source>
        <dbReference type="EMBL" id="AIN99843.1"/>
    </source>
</evidence>